<evidence type="ECO:0000259" key="8">
    <source>
        <dbReference type="Pfam" id="PF11923"/>
    </source>
</evidence>
<dbReference type="NCBIfam" id="NF041120">
    <property type="entry name" value="RqcH_arch"/>
    <property type="match status" value="1"/>
</dbReference>
<feature type="region of interest" description="Disordered" evidence="6">
    <location>
        <begin position="748"/>
        <end position="884"/>
    </location>
</feature>
<evidence type="ECO:0000256" key="3">
    <source>
        <dbReference type="ARBA" id="ARBA00022490"/>
    </source>
</evidence>
<accession>A0ABN8I3A7</accession>
<evidence type="ECO:0000256" key="6">
    <source>
        <dbReference type="SAM" id="MobiDB-lite"/>
    </source>
</evidence>
<keyword evidence="3" id="KW-0963">Cytoplasm</keyword>
<feature type="compositionally biased region" description="Basic and acidic residues" evidence="6">
    <location>
        <begin position="676"/>
        <end position="702"/>
    </location>
</feature>
<dbReference type="PANTHER" id="PTHR15239:SF6">
    <property type="entry name" value="RIBOSOME QUALITY CONTROL COMPLEX SUBUNIT NEMF"/>
    <property type="match status" value="1"/>
</dbReference>
<comment type="similarity">
    <text evidence="2">Belongs to the NEMF family.</text>
</comment>
<feature type="region of interest" description="Disordered" evidence="6">
    <location>
        <begin position="650"/>
        <end position="717"/>
    </location>
</feature>
<organism evidence="9 10">
    <name type="scientific">Iphiclides podalirius</name>
    <name type="common">scarce swallowtail</name>
    <dbReference type="NCBI Taxonomy" id="110791"/>
    <lineage>
        <taxon>Eukaryota</taxon>
        <taxon>Metazoa</taxon>
        <taxon>Ecdysozoa</taxon>
        <taxon>Arthropoda</taxon>
        <taxon>Hexapoda</taxon>
        <taxon>Insecta</taxon>
        <taxon>Pterygota</taxon>
        <taxon>Neoptera</taxon>
        <taxon>Endopterygota</taxon>
        <taxon>Lepidoptera</taxon>
        <taxon>Glossata</taxon>
        <taxon>Ditrysia</taxon>
        <taxon>Papilionoidea</taxon>
        <taxon>Papilionidae</taxon>
        <taxon>Papilioninae</taxon>
        <taxon>Iphiclides</taxon>
    </lineage>
</organism>
<dbReference type="Gene3D" id="2.30.310.10">
    <property type="entry name" value="ibrinogen binding protein from staphylococcus aureus domain"/>
    <property type="match status" value="1"/>
</dbReference>
<dbReference type="InterPro" id="IPR008532">
    <property type="entry name" value="NFACT_RNA-bd"/>
</dbReference>
<feature type="compositionally biased region" description="Acidic residues" evidence="6">
    <location>
        <begin position="661"/>
        <end position="675"/>
    </location>
</feature>
<comment type="subcellular location">
    <subcellularLocation>
        <location evidence="1">Cytoplasm</location>
    </subcellularLocation>
</comment>
<dbReference type="Proteomes" id="UP000837857">
    <property type="component" value="Chromosome 16"/>
</dbReference>
<proteinExistence type="inferred from homology"/>
<feature type="coiled-coil region" evidence="5">
    <location>
        <begin position="313"/>
        <end position="340"/>
    </location>
</feature>
<protein>
    <recommendedName>
        <fullName evidence="11">Nuclear export mediator factor NEMF</fullName>
    </recommendedName>
</protein>
<feature type="domain" description="NFACT RNA-binding" evidence="7">
    <location>
        <begin position="500"/>
        <end position="610"/>
    </location>
</feature>
<evidence type="ECO:0000256" key="2">
    <source>
        <dbReference type="ARBA" id="ARBA00008318"/>
    </source>
</evidence>
<dbReference type="EMBL" id="OW152828">
    <property type="protein sequence ID" value="CAH2044781.1"/>
    <property type="molecule type" value="Genomic_DNA"/>
</dbReference>
<evidence type="ECO:0000256" key="1">
    <source>
        <dbReference type="ARBA" id="ARBA00004496"/>
    </source>
</evidence>
<evidence type="ECO:0000256" key="5">
    <source>
        <dbReference type="SAM" id="Coils"/>
    </source>
</evidence>
<dbReference type="Pfam" id="PF11923">
    <property type="entry name" value="NFACT-C"/>
    <property type="match status" value="1"/>
</dbReference>
<keyword evidence="10" id="KW-1185">Reference proteome</keyword>
<dbReference type="PANTHER" id="PTHR15239">
    <property type="entry name" value="NUCLEAR EXPORT MEDIATOR FACTOR NEMF"/>
    <property type="match status" value="1"/>
</dbReference>
<name>A0ABN8I3A7_9NEOP</name>
<reference evidence="9" key="1">
    <citation type="submission" date="2022-03" db="EMBL/GenBank/DDBJ databases">
        <authorList>
            <person name="Martin H S."/>
        </authorList>
    </citation>
    <scope>NUCLEOTIDE SEQUENCE</scope>
</reference>
<dbReference type="InterPro" id="IPR051608">
    <property type="entry name" value="RQC_Subunit_NEMF"/>
</dbReference>
<evidence type="ECO:0000313" key="9">
    <source>
        <dbReference type="EMBL" id="CAH2044781.1"/>
    </source>
</evidence>
<feature type="compositionally biased region" description="Basic residues" evidence="6">
    <location>
        <begin position="795"/>
        <end position="808"/>
    </location>
</feature>
<feature type="compositionally biased region" description="Acidic residues" evidence="6">
    <location>
        <begin position="864"/>
        <end position="876"/>
    </location>
</feature>
<evidence type="ECO:0008006" key="11">
    <source>
        <dbReference type="Google" id="ProtNLM"/>
    </source>
</evidence>
<feature type="compositionally biased region" description="Basic and acidic residues" evidence="6">
    <location>
        <begin position="783"/>
        <end position="794"/>
    </location>
</feature>
<dbReference type="Pfam" id="PF05833">
    <property type="entry name" value="NFACT_N"/>
    <property type="match status" value="1"/>
</dbReference>
<feature type="domain" description="NFACT protein C-terminal" evidence="8">
    <location>
        <begin position="884"/>
        <end position="974"/>
    </location>
</feature>
<evidence type="ECO:0000259" key="7">
    <source>
        <dbReference type="Pfam" id="PF05670"/>
    </source>
</evidence>
<sequence>MKTRFNTYDIICMVSELQRLVGMRVNQVYDIDNKTYVIRLQRTEEKVVLLLESGNRFHTTQFEWPKNVAPSGFTMKLRKHLKNKRLESISQLGIDRIVAMQFGSGEAAYHVILELYDRGNIVLLDYEWTILNVLRPHVEGDKVRFAVKEKYPQERAKTVYAAPSGDALREILSKGKPGDNLKKILNPHLEYGSAVIDHVLLENGLSGNMKVNKTPGFQVDRDLETLVTALKQAEQLLDAAKNQVARGYIIQKKEERPSAEGQEANFLLTNQEFHPMLFAQYRGQPHTELETFDRAVDEFFSALEGQKIDMKTIQIEREAMKKLQNVRKDHDKRVTELTRVQEEDKIAAELISRNEPLVEQARIAIQAAIANQMSWDDIKLLVKTAQDNGDPVASAIRHLKLNTNHISLLLADPYAEGDSEEELDGRLKPMLVDIDLSLTAFANARRYYDQKRNAAKKQQKTLESVGKALKSAEKKTKQTLKEVQTISNISKARKTYWFEKFYWFISSDNFLVIAGRDQQQNEVLVKRHLRAGDLYVHADLHGGASVLVKAAGRGDAPPRTLAEAGQAAVAYSVAWEARVATRAWWVHAHQVSKSAPTGEYLTTGSFMIRGKKNYLLPDLMQFGFGFLFRLEDSCIERHLNERRCILVGEEEKEEPASTQLEDVEIPVSDDDEASDKEEKGTQREGDLSTIKEEVTLDQKEEKEAEAEVGDEKQELKENQLDYCDEEDALTFVKVDPISGEVIVMRHMHTVPKSEDQDEEPVPSFPALPKKSKPKKKPAAPAPKAKEEKQEDKQTLKRGQKGKLKKIKEKYRDQDEEDRAVMMTILQSSNAAKESKKAQKRAMAKTTKGKASPKIPQPAPVLLEADSDDELEPEPEQPEQPGADTEVELLNQLSGCPLPEDELLFAVPVVAPYSALLNYKYKVKLSPGTGRRGKAARTALQVFLRERTATPRERDLLKAVKEENVARNFPGRVKLSAPQLHRHNSSAVGAKHQQAQGKPFSYLLSPPSPPSIAFNSSAVGAKHQQAQVNPFSYLPPLPPPPPLTSLNRLQLVRSRS</sequence>
<dbReference type="Pfam" id="PF05670">
    <property type="entry name" value="NFACT-R_1"/>
    <property type="match status" value="1"/>
</dbReference>
<gene>
    <name evidence="9" type="ORF">IPOD504_LOCUS4787</name>
</gene>
<keyword evidence="4 5" id="KW-0175">Coiled coil</keyword>
<evidence type="ECO:0000313" key="10">
    <source>
        <dbReference type="Proteomes" id="UP000837857"/>
    </source>
</evidence>
<feature type="non-terminal residue" evidence="9">
    <location>
        <position position="1055"/>
    </location>
</feature>
<evidence type="ECO:0000256" key="4">
    <source>
        <dbReference type="ARBA" id="ARBA00023054"/>
    </source>
</evidence>
<dbReference type="InterPro" id="IPR021846">
    <property type="entry name" value="NFACT-C"/>
</dbReference>